<feature type="non-terminal residue" evidence="1">
    <location>
        <position position="1"/>
    </location>
</feature>
<reference evidence="1 2" key="1">
    <citation type="submission" date="2022-05" db="EMBL/GenBank/DDBJ databases">
        <authorList>
            <consortium name="Genoscope - CEA"/>
            <person name="William W."/>
        </authorList>
    </citation>
    <scope>NUCLEOTIDE SEQUENCE [LARGE SCALE GENOMIC DNA]</scope>
</reference>
<gene>
    <name evidence="1" type="ORF">PLOB_00045982</name>
</gene>
<sequence length="112" mass="12538">CVVGKLGRKKKTAFGARWERGREKRVLCHMMCGSVVLAKPADYLDAFERCCEDNSIKGGYPAGASAEERDLMSLLFALEDTHRAPNYGILDSAPIPQGLCFHWDNFDPIFTR</sequence>
<keyword evidence="2" id="KW-1185">Reference proteome</keyword>
<evidence type="ECO:0000313" key="1">
    <source>
        <dbReference type="EMBL" id="CAH3147176.1"/>
    </source>
</evidence>
<dbReference type="Proteomes" id="UP001159405">
    <property type="component" value="Unassembled WGS sequence"/>
</dbReference>
<organism evidence="1 2">
    <name type="scientific">Porites lobata</name>
    <dbReference type="NCBI Taxonomy" id="104759"/>
    <lineage>
        <taxon>Eukaryota</taxon>
        <taxon>Metazoa</taxon>
        <taxon>Cnidaria</taxon>
        <taxon>Anthozoa</taxon>
        <taxon>Hexacorallia</taxon>
        <taxon>Scleractinia</taxon>
        <taxon>Fungiina</taxon>
        <taxon>Poritidae</taxon>
        <taxon>Porites</taxon>
    </lineage>
</organism>
<accession>A0ABN8PMV6</accession>
<dbReference type="EMBL" id="CALNXK010000080">
    <property type="protein sequence ID" value="CAH3147176.1"/>
    <property type="molecule type" value="Genomic_DNA"/>
</dbReference>
<name>A0ABN8PMV6_9CNID</name>
<evidence type="ECO:0000313" key="2">
    <source>
        <dbReference type="Proteomes" id="UP001159405"/>
    </source>
</evidence>
<protein>
    <submittedName>
        <fullName evidence="1">Uncharacterized protein</fullName>
    </submittedName>
</protein>
<proteinExistence type="predicted"/>
<comment type="caution">
    <text evidence="1">The sequence shown here is derived from an EMBL/GenBank/DDBJ whole genome shotgun (WGS) entry which is preliminary data.</text>
</comment>